<dbReference type="Proteomes" id="UP000236291">
    <property type="component" value="Unassembled WGS sequence"/>
</dbReference>
<sequence>MSVEVDGVVESLILVPCCGNEDETVLYVLRDCIHATHDRNDQAMDVSNSTTMVAVVFFRDSYGRWIKGYTKKIGTCDALHAEMWGLYLGLDMAWREHISHLIVESDSKILIDMISAISSLMGISLF</sequence>
<organism evidence="2 3">
    <name type="scientific">Trifolium pratense</name>
    <name type="common">Red clover</name>
    <dbReference type="NCBI Taxonomy" id="57577"/>
    <lineage>
        <taxon>Eukaryota</taxon>
        <taxon>Viridiplantae</taxon>
        <taxon>Streptophyta</taxon>
        <taxon>Embryophyta</taxon>
        <taxon>Tracheophyta</taxon>
        <taxon>Spermatophyta</taxon>
        <taxon>Magnoliopsida</taxon>
        <taxon>eudicotyledons</taxon>
        <taxon>Gunneridae</taxon>
        <taxon>Pentapetalae</taxon>
        <taxon>rosids</taxon>
        <taxon>fabids</taxon>
        <taxon>Fabales</taxon>
        <taxon>Fabaceae</taxon>
        <taxon>Papilionoideae</taxon>
        <taxon>50 kb inversion clade</taxon>
        <taxon>NPAAA clade</taxon>
        <taxon>Hologalegina</taxon>
        <taxon>IRL clade</taxon>
        <taxon>Trifolieae</taxon>
        <taxon>Trifolium</taxon>
    </lineage>
</organism>
<dbReference type="GO" id="GO:0004523">
    <property type="term" value="F:RNA-DNA hybrid ribonuclease activity"/>
    <property type="evidence" value="ECO:0007669"/>
    <property type="project" value="InterPro"/>
</dbReference>
<dbReference type="PANTHER" id="PTHR47723:SF13">
    <property type="entry name" value="PUTATIVE-RELATED"/>
    <property type="match status" value="1"/>
</dbReference>
<accession>A0A2K3MNR7</accession>
<dbReference type="InterPro" id="IPR044730">
    <property type="entry name" value="RNase_H-like_dom_plant"/>
</dbReference>
<dbReference type="InterPro" id="IPR012337">
    <property type="entry name" value="RNaseH-like_sf"/>
</dbReference>
<dbReference type="InterPro" id="IPR036397">
    <property type="entry name" value="RNaseH_sf"/>
</dbReference>
<dbReference type="GO" id="GO:0003676">
    <property type="term" value="F:nucleic acid binding"/>
    <property type="evidence" value="ECO:0007669"/>
    <property type="project" value="InterPro"/>
</dbReference>
<reference evidence="2 3" key="1">
    <citation type="journal article" date="2014" name="Am. J. Bot.">
        <title>Genome assembly and annotation for red clover (Trifolium pratense; Fabaceae).</title>
        <authorList>
            <person name="Istvanek J."/>
            <person name="Jaros M."/>
            <person name="Krenek A."/>
            <person name="Repkova J."/>
        </authorList>
    </citation>
    <scope>NUCLEOTIDE SEQUENCE [LARGE SCALE GENOMIC DNA]</scope>
    <source>
        <strain evidence="3">cv. Tatra</strain>
        <tissue evidence="2">Young leaves</tissue>
    </source>
</reference>
<dbReference type="EMBL" id="ASHM01010520">
    <property type="protein sequence ID" value="PNX92359.1"/>
    <property type="molecule type" value="Genomic_DNA"/>
</dbReference>
<comment type="caution">
    <text evidence="2">The sequence shown here is derived from an EMBL/GenBank/DDBJ whole genome shotgun (WGS) entry which is preliminary data.</text>
</comment>
<dbReference type="InterPro" id="IPR053151">
    <property type="entry name" value="RNase_H-like"/>
</dbReference>
<feature type="domain" description="RNase H type-1" evidence="1">
    <location>
        <begin position="48"/>
        <end position="117"/>
    </location>
</feature>
<dbReference type="PANTHER" id="PTHR47723">
    <property type="entry name" value="OS05G0353850 PROTEIN"/>
    <property type="match status" value="1"/>
</dbReference>
<name>A0A2K3MNR7_TRIPR</name>
<dbReference type="InterPro" id="IPR002156">
    <property type="entry name" value="RNaseH_domain"/>
</dbReference>
<dbReference type="Pfam" id="PF13456">
    <property type="entry name" value="RVT_3"/>
    <property type="match status" value="1"/>
</dbReference>
<dbReference type="AlphaFoldDB" id="A0A2K3MNR7"/>
<dbReference type="Gene3D" id="3.30.420.10">
    <property type="entry name" value="Ribonuclease H-like superfamily/Ribonuclease H"/>
    <property type="match status" value="1"/>
</dbReference>
<dbReference type="CDD" id="cd06222">
    <property type="entry name" value="RNase_H_like"/>
    <property type="match status" value="1"/>
</dbReference>
<evidence type="ECO:0000313" key="3">
    <source>
        <dbReference type="Proteomes" id="UP000236291"/>
    </source>
</evidence>
<dbReference type="SUPFAM" id="SSF53098">
    <property type="entry name" value="Ribonuclease H-like"/>
    <property type="match status" value="1"/>
</dbReference>
<protein>
    <submittedName>
        <fullName evidence="2">Ribonuclease H</fullName>
    </submittedName>
</protein>
<evidence type="ECO:0000313" key="2">
    <source>
        <dbReference type="EMBL" id="PNX92359.1"/>
    </source>
</evidence>
<reference evidence="2 3" key="2">
    <citation type="journal article" date="2017" name="Front. Plant Sci.">
        <title>Gene Classification and Mining of Molecular Markers Useful in Red Clover (Trifolium pratense) Breeding.</title>
        <authorList>
            <person name="Istvanek J."/>
            <person name="Dluhosova J."/>
            <person name="Dluhos P."/>
            <person name="Patkova L."/>
            <person name="Nedelnik J."/>
            <person name="Repkova J."/>
        </authorList>
    </citation>
    <scope>NUCLEOTIDE SEQUENCE [LARGE SCALE GENOMIC DNA]</scope>
    <source>
        <strain evidence="3">cv. Tatra</strain>
        <tissue evidence="2">Young leaves</tissue>
    </source>
</reference>
<gene>
    <name evidence="2" type="ORF">L195_g015494</name>
</gene>
<evidence type="ECO:0000259" key="1">
    <source>
        <dbReference type="Pfam" id="PF13456"/>
    </source>
</evidence>
<proteinExistence type="predicted"/>